<dbReference type="RefSeq" id="WP_255331871.1">
    <property type="nucleotide sequence ID" value="NZ_VOTZ01000004.1"/>
</dbReference>
<dbReference type="SUPFAM" id="SSF64438">
    <property type="entry name" value="CNF1/YfiH-like putative cysteine hydrolases"/>
    <property type="match status" value="1"/>
</dbReference>
<dbReference type="Gene3D" id="3.30.1330.200">
    <property type="match status" value="1"/>
</dbReference>
<evidence type="ECO:0000256" key="2">
    <source>
        <dbReference type="ARBA" id="ARBA00022801"/>
    </source>
</evidence>
<dbReference type="EMBL" id="VOTZ01000004">
    <property type="protein sequence ID" value="MCQ1537938.1"/>
    <property type="molecule type" value="Genomic_DNA"/>
</dbReference>
<dbReference type="Pfam" id="PF03975">
    <property type="entry name" value="CheD"/>
    <property type="match status" value="1"/>
</dbReference>
<name>A0ABD4TJ23_9EURY</name>
<evidence type="ECO:0000256" key="3">
    <source>
        <dbReference type="HAMAP-Rule" id="MF_01440"/>
    </source>
</evidence>
<dbReference type="InterPro" id="IPR038592">
    <property type="entry name" value="CheD-like_sf"/>
</dbReference>
<dbReference type="InterPro" id="IPR005659">
    <property type="entry name" value="Chemorcpt_Glu_NH3ase_CheD"/>
</dbReference>
<comment type="function">
    <text evidence="3">Probably deamidates glutamine residues to glutamate on methyl-accepting chemotaxis receptors (MCPs), playing an important role in chemotaxis.</text>
</comment>
<comment type="similarity">
    <text evidence="3">Belongs to the CheD family.</text>
</comment>
<proteinExistence type="inferred from homology"/>
<comment type="caution">
    <text evidence="4">The sequence shown here is derived from an EMBL/GenBank/DDBJ whole genome shotgun (WGS) entry which is preliminary data.</text>
</comment>
<keyword evidence="1 3" id="KW-0145">Chemotaxis</keyword>
<dbReference type="EC" id="3.5.1.44" evidence="3"/>
<dbReference type="GO" id="GO:0050568">
    <property type="term" value="F:protein-glutamine glutaminase activity"/>
    <property type="evidence" value="ECO:0007669"/>
    <property type="project" value="UniProtKB-UniRule"/>
</dbReference>
<dbReference type="PANTHER" id="PTHR35147:SF1">
    <property type="entry name" value="CHEMORECEPTOR GLUTAMINE DEAMIDASE CHED-RELATED"/>
    <property type="match status" value="1"/>
</dbReference>
<protein>
    <recommendedName>
        <fullName evidence="3">Probable chemoreceptor glutamine deamidase CheD</fullName>
        <ecNumber evidence="3">3.5.1.44</ecNumber>
    </recommendedName>
</protein>
<organism evidence="4 5">
    <name type="scientific">Methanocalculus taiwanensis</name>
    <dbReference type="NCBI Taxonomy" id="106207"/>
    <lineage>
        <taxon>Archaea</taxon>
        <taxon>Methanobacteriati</taxon>
        <taxon>Methanobacteriota</taxon>
        <taxon>Stenosarchaea group</taxon>
        <taxon>Methanomicrobia</taxon>
        <taxon>Methanomicrobiales</taxon>
        <taxon>Methanocalculaceae</taxon>
        <taxon>Methanocalculus</taxon>
    </lineage>
</organism>
<gene>
    <name evidence="3" type="primary">cheD</name>
    <name evidence="4" type="ORF">FTO68_02900</name>
</gene>
<dbReference type="InterPro" id="IPR011324">
    <property type="entry name" value="Cytotoxic_necrot_fac-like_cat"/>
</dbReference>
<reference evidence="4 5" key="1">
    <citation type="submission" date="2019-08" db="EMBL/GenBank/DDBJ databases">
        <authorList>
            <person name="Chen S.-C."/>
            <person name="Lai M.-C."/>
            <person name="You Y.-T."/>
        </authorList>
    </citation>
    <scope>NUCLEOTIDE SEQUENCE [LARGE SCALE GENOMIC DNA]</scope>
    <source>
        <strain evidence="4 5">P2F9704a</strain>
    </source>
</reference>
<dbReference type="GO" id="GO:0006935">
    <property type="term" value="P:chemotaxis"/>
    <property type="evidence" value="ECO:0007669"/>
    <property type="project" value="UniProtKB-UniRule"/>
</dbReference>
<dbReference type="CDD" id="cd16352">
    <property type="entry name" value="CheD"/>
    <property type="match status" value="1"/>
</dbReference>
<keyword evidence="2 3" id="KW-0378">Hydrolase</keyword>
<evidence type="ECO:0000313" key="4">
    <source>
        <dbReference type="EMBL" id="MCQ1537938.1"/>
    </source>
</evidence>
<comment type="catalytic activity">
    <reaction evidence="3">
        <text>L-glutaminyl-[protein] + H2O = L-glutamyl-[protein] + NH4(+)</text>
        <dbReference type="Rhea" id="RHEA:16441"/>
        <dbReference type="Rhea" id="RHEA-COMP:10207"/>
        <dbReference type="Rhea" id="RHEA-COMP:10208"/>
        <dbReference type="ChEBI" id="CHEBI:15377"/>
        <dbReference type="ChEBI" id="CHEBI:28938"/>
        <dbReference type="ChEBI" id="CHEBI:29973"/>
        <dbReference type="ChEBI" id="CHEBI:30011"/>
        <dbReference type="EC" id="3.5.1.44"/>
    </reaction>
</comment>
<evidence type="ECO:0000313" key="5">
    <source>
        <dbReference type="Proteomes" id="UP001524383"/>
    </source>
</evidence>
<dbReference type="AlphaFoldDB" id="A0ABD4TJ23"/>
<accession>A0ABD4TJ23</accession>
<dbReference type="HAMAP" id="MF_01440">
    <property type="entry name" value="CheD"/>
    <property type="match status" value="1"/>
</dbReference>
<evidence type="ECO:0000256" key="1">
    <source>
        <dbReference type="ARBA" id="ARBA00022500"/>
    </source>
</evidence>
<sequence length="164" mass="17322">MADTNQGHSQRAIVIGIGEYHTGAEPMTSIGLGSCIGLIMHDKILGIGGMAHIMLPESGGKRDRLGKYADTAIDILLQELSKKGSSKNMLQAKMVGGAQMFANFSGNLSIGERNIEAVRAGLKQKGISLKGEDVGGTKGRTILYCPANNFTISIRRADGTCSEI</sequence>
<keyword evidence="5" id="KW-1185">Reference proteome</keyword>
<dbReference type="Proteomes" id="UP001524383">
    <property type="component" value="Unassembled WGS sequence"/>
</dbReference>
<dbReference type="PANTHER" id="PTHR35147">
    <property type="entry name" value="CHEMORECEPTOR GLUTAMINE DEAMIDASE CHED-RELATED"/>
    <property type="match status" value="1"/>
</dbReference>